<dbReference type="KEGG" id="aten:116292503"/>
<dbReference type="FunFam" id="3.10.250.10:FF:000016">
    <property type="entry name" value="Scavenger receptor cysteine-rich protein type 12"/>
    <property type="match status" value="1"/>
</dbReference>
<evidence type="ECO:0000259" key="10">
    <source>
        <dbReference type="PROSITE" id="PS50287"/>
    </source>
</evidence>
<dbReference type="Pfam" id="PF00530">
    <property type="entry name" value="SRCR"/>
    <property type="match status" value="4"/>
</dbReference>
<keyword evidence="3" id="KW-0732">Signal</keyword>
<evidence type="ECO:0000313" key="11">
    <source>
        <dbReference type="Proteomes" id="UP000515163"/>
    </source>
</evidence>
<comment type="caution">
    <text evidence="9">Lacks conserved residue(s) required for the propagation of feature annotation.</text>
</comment>
<feature type="disulfide bond" evidence="9">
    <location>
        <begin position="69"/>
        <end position="79"/>
    </location>
</feature>
<dbReference type="Gene3D" id="3.10.250.10">
    <property type="entry name" value="SRCR-like domain"/>
    <property type="match status" value="4"/>
</dbReference>
<dbReference type="Proteomes" id="UP000515163">
    <property type="component" value="Unplaced"/>
</dbReference>
<name>A0A6P8HSP4_ACTTE</name>
<evidence type="ECO:0000256" key="7">
    <source>
        <dbReference type="ARBA" id="ARBA00023157"/>
    </source>
</evidence>
<dbReference type="PANTHER" id="PTHR48071:SF18">
    <property type="entry name" value="DELETED IN MALIGNANT BRAIN TUMORS 1 PROTEIN-RELATED"/>
    <property type="match status" value="1"/>
</dbReference>
<feature type="domain" description="SRCR" evidence="10">
    <location>
        <begin position="195"/>
        <end position="253"/>
    </location>
</feature>
<feature type="disulfide bond" evidence="9">
    <location>
        <begin position="154"/>
        <end position="164"/>
    </location>
</feature>
<dbReference type="SMART" id="SM00202">
    <property type="entry name" value="SR"/>
    <property type="match status" value="3"/>
</dbReference>
<keyword evidence="11" id="KW-1185">Reference proteome</keyword>
<keyword evidence="2" id="KW-0812">Transmembrane</keyword>
<keyword evidence="6" id="KW-0472">Membrane</keyword>
<evidence type="ECO:0000256" key="5">
    <source>
        <dbReference type="ARBA" id="ARBA00022989"/>
    </source>
</evidence>
<feature type="non-terminal residue" evidence="12">
    <location>
        <position position="281"/>
    </location>
</feature>
<dbReference type="AlphaFoldDB" id="A0A6P8HSP4"/>
<dbReference type="InterPro" id="IPR036772">
    <property type="entry name" value="SRCR-like_dom_sf"/>
</dbReference>
<keyword evidence="8" id="KW-0325">Glycoprotein</keyword>
<dbReference type="RefSeq" id="XP_031555705.1">
    <property type="nucleotide sequence ID" value="XM_031699845.1"/>
</dbReference>
<dbReference type="SUPFAM" id="SSF56487">
    <property type="entry name" value="SRCR-like"/>
    <property type="match status" value="4"/>
</dbReference>
<protein>
    <submittedName>
        <fullName evidence="12">Soluble scavenger receptor cysteine-rich domain-containing protein SSC5D-like</fullName>
    </submittedName>
</protein>
<keyword evidence="7 9" id="KW-1015">Disulfide bond</keyword>
<organism evidence="11 12">
    <name type="scientific">Actinia tenebrosa</name>
    <name type="common">Australian red waratah sea anemone</name>
    <dbReference type="NCBI Taxonomy" id="6105"/>
    <lineage>
        <taxon>Eukaryota</taxon>
        <taxon>Metazoa</taxon>
        <taxon>Cnidaria</taxon>
        <taxon>Anthozoa</taxon>
        <taxon>Hexacorallia</taxon>
        <taxon>Actiniaria</taxon>
        <taxon>Actiniidae</taxon>
        <taxon>Actinia</taxon>
    </lineage>
</organism>
<evidence type="ECO:0000256" key="3">
    <source>
        <dbReference type="ARBA" id="ARBA00022729"/>
    </source>
</evidence>
<evidence type="ECO:0000256" key="8">
    <source>
        <dbReference type="ARBA" id="ARBA00023180"/>
    </source>
</evidence>
<sequence length="281" mass="30576">MSDTKVACRQLGFTKAVGPSYEGRGTVCRTNWDMPDANVGYHQFGFARAVGASYEGRGTGKVWLYNMQCTGSETALGSCPHNGWGNVMWSCITMVNGERYVKVYHQGQWGKVCSDGWYMEEAKVACRQLGFTKAVGASYNGRGTGRVWLNYMGCTGSESDLGSCSHNGWGHGWGCDRTTNVGVVLHLAAILTSFVEVYHQGQWGTVCNYGWNMPDAKVACRQLGFTKAIGASYLGRGTEVYHQGQWGTVCHGSWGMDDAKVACRQLGFTKTVGASWLGRGT</sequence>
<feature type="domain" description="SRCR" evidence="10">
    <location>
        <begin position="92"/>
        <end position="186"/>
    </location>
</feature>
<evidence type="ECO:0000256" key="9">
    <source>
        <dbReference type="PROSITE-ProRule" id="PRU00196"/>
    </source>
</evidence>
<evidence type="ECO:0000256" key="1">
    <source>
        <dbReference type="ARBA" id="ARBA00004167"/>
    </source>
</evidence>
<keyword evidence="4" id="KW-0677">Repeat</keyword>
<comment type="subcellular location">
    <subcellularLocation>
        <location evidence="1">Membrane</location>
        <topology evidence="1">Single-pass membrane protein</topology>
    </subcellularLocation>
</comment>
<evidence type="ECO:0000313" key="12">
    <source>
        <dbReference type="RefSeq" id="XP_031555705.1"/>
    </source>
</evidence>
<feature type="domain" description="SRCR" evidence="10">
    <location>
        <begin position="1"/>
        <end position="91"/>
    </location>
</feature>
<dbReference type="PROSITE" id="PS50287">
    <property type="entry name" value="SRCR_2"/>
    <property type="match status" value="3"/>
</dbReference>
<proteinExistence type="predicted"/>
<evidence type="ECO:0000256" key="2">
    <source>
        <dbReference type="ARBA" id="ARBA00022692"/>
    </source>
</evidence>
<gene>
    <name evidence="12" type="primary">LOC116292503</name>
</gene>
<dbReference type="GeneID" id="116292503"/>
<dbReference type="PANTHER" id="PTHR48071">
    <property type="entry name" value="SRCR DOMAIN-CONTAINING PROTEIN"/>
    <property type="match status" value="1"/>
</dbReference>
<dbReference type="InterPro" id="IPR001190">
    <property type="entry name" value="SRCR"/>
</dbReference>
<dbReference type="PRINTS" id="PR00258">
    <property type="entry name" value="SPERACTRCPTR"/>
</dbReference>
<keyword evidence="5" id="KW-1133">Transmembrane helix</keyword>
<dbReference type="GO" id="GO:0016020">
    <property type="term" value="C:membrane"/>
    <property type="evidence" value="ECO:0007669"/>
    <property type="project" value="UniProtKB-SubCell"/>
</dbReference>
<accession>A0A6P8HSP4</accession>
<dbReference type="InParanoid" id="A0A6P8HSP4"/>
<reference evidence="12" key="1">
    <citation type="submission" date="2025-08" db="UniProtKB">
        <authorList>
            <consortium name="RefSeq"/>
        </authorList>
    </citation>
    <scope>IDENTIFICATION</scope>
    <source>
        <tissue evidence="12">Tentacle</tissue>
    </source>
</reference>
<evidence type="ECO:0000256" key="6">
    <source>
        <dbReference type="ARBA" id="ARBA00023136"/>
    </source>
</evidence>
<evidence type="ECO:0000256" key="4">
    <source>
        <dbReference type="ARBA" id="ARBA00022737"/>
    </source>
</evidence>